<dbReference type="STRING" id="4846.A0A367KP34"/>
<reference evidence="3 4" key="1">
    <citation type="journal article" date="2018" name="G3 (Bethesda)">
        <title>Phylogenetic and Phylogenomic Definition of Rhizopus Species.</title>
        <authorList>
            <person name="Gryganskyi A.P."/>
            <person name="Golan J."/>
            <person name="Dolatabadi S."/>
            <person name="Mondo S."/>
            <person name="Robb S."/>
            <person name="Idnurm A."/>
            <person name="Muszewska A."/>
            <person name="Steczkiewicz K."/>
            <person name="Masonjones S."/>
            <person name="Liao H.L."/>
            <person name="Gajdeczka M.T."/>
            <person name="Anike F."/>
            <person name="Vuek A."/>
            <person name="Anishchenko I.M."/>
            <person name="Voigt K."/>
            <person name="de Hoog G.S."/>
            <person name="Smith M.E."/>
            <person name="Heitman J."/>
            <person name="Vilgalys R."/>
            <person name="Stajich J.E."/>
        </authorList>
    </citation>
    <scope>NUCLEOTIDE SEQUENCE [LARGE SCALE GENOMIC DNA]</scope>
    <source>
        <strain evidence="3 4">LSU 92-RS-03</strain>
    </source>
</reference>
<dbReference type="InterPro" id="IPR041698">
    <property type="entry name" value="Methyltransf_25"/>
</dbReference>
<dbReference type="Gene3D" id="3.40.50.150">
    <property type="entry name" value="Vaccinia Virus protein VP39"/>
    <property type="match status" value="1"/>
</dbReference>
<evidence type="ECO:0000256" key="1">
    <source>
        <dbReference type="SAM" id="MobiDB-lite"/>
    </source>
</evidence>
<evidence type="ECO:0000313" key="4">
    <source>
        <dbReference type="Proteomes" id="UP000253551"/>
    </source>
</evidence>
<dbReference type="PANTHER" id="PTHR43591">
    <property type="entry name" value="METHYLTRANSFERASE"/>
    <property type="match status" value="1"/>
</dbReference>
<gene>
    <name evidence="3" type="ORF">CU098_007513</name>
</gene>
<organism evidence="3 4">
    <name type="scientific">Rhizopus stolonifer</name>
    <name type="common">Rhizopus nigricans</name>
    <dbReference type="NCBI Taxonomy" id="4846"/>
    <lineage>
        <taxon>Eukaryota</taxon>
        <taxon>Fungi</taxon>
        <taxon>Fungi incertae sedis</taxon>
        <taxon>Mucoromycota</taxon>
        <taxon>Mucoromycotina</taxon>
        <taxon>Mucoromycetes</taxon>
        <taxon>Mucorales</taxon>
        <taxon>Mucorineae</taxon>
        <taxon>Rhizopodaceae</taxon>
        <taxon>Rhizopus</taxon>
    </lineage>
</organism>
<comment type="caution">
    <text evidence="3">The sequence shown here is derived from an EMBL/GenBank/DDBJ whole genome shotgun (WGS) entry which is preliminary data.</text>
</comment>
<proteinExistence type="predicted"/>
<protein>
    <recommendedName>
        <fullName evidence="2">Methyltransferase domain-containing protein</fullName>
    </recommendedName>
</protein>
<dbReference type="SUPFAM" id="SSF53335">
    <property type="entry name" value="S-adenosyl-L-methionine-dependent methyltransferases"/>
    <property type="match status" value="1"/>
</dbReference>
<sequence length="316" mass="36269">MNPFSVLSKSQHTKSSRSTKSSKEEPTEPVIEPKFPIKQFEYIEGRNYRLTQNPVEQLLPCDDEEIERLQINHMLFKNLFIKPYFAPVTRLLESGIKVLCVSAGPGWWALDLARQYPKSHFTATDSVLYPISHPPANCHFRLMDSTTGLTFPDNTFDYVAQFDALLKYSQRDWKVMIAEMARVTKPGGYVELVEQGGAMQDVGPNLSIWIMRLTVSLQTRNINLKIATQLESMIRESGQFHLVESSHRSAPIGWYGKNGDIMLECLKRLLDSIKPKLCEDWSMSIAKYDKMAESIAKECCEFKSWLNFHYTVAQKK</sequence>
<feature type="domain" description="Methyltransferase" evidence="2">
    <location>
        <begin position="98"/>
        <end position="188"/>
    </location>
</feature>
<accession>A0A367KP34</accession>
<keyword evidence="4" id="KW-1185">Reference proteome</keyword>
<name>A0A367KP34_RHIST</name>
<dbReference type="Pfam" id="PF13649">
    <property type="entry name" value="Methyltransf_25"/>
    <property type="match status" value="1"/>
</dbReference>
<evidence type="ECO:0000313" key="3">
    <source>
        <dbReference type="EMBL" id="RCI03996.1"/>
    </source>
</evidence>
<dbReference type="AlphaFoldDB" id="A0A367KP34"/>
<dbReference type="EMBL" id="PJQM01000821">
    <property type="protein sequence ID" value="RCI03996.1"/>
    <property type="molecule type" value="Genomic_DNA"/>
</dbReference>
<dbReference type="OrthoDB" id="2013972at2759"/>
<dbReference type="CDD" id="cd02440">
    <property type="entry name" value="AdoMet_MTases"/>
    <property type="match status" value="1"/>
</dbReference>
<feature type="region of interest" description="Disordered" evidence="1">
    <location>
        <begin position="1"/>
        <end position="31"/>
    </location>
</feature>
<dbReference type="InterPro" id="IPR029063">
    <property type="entry name" value="SAM-dependent_MTases_sf"/>
</dbReference>
<evidence type="ECO:0000259" key="2">
    <source>
        <dbReference type="Pfam" id="PF13649"/>
    </source>
</evidence>
<dbReference type="Proteomes" id="UP000253551">
    <property type="component" value="Unassembled WGS sequence"/>
</dbReference>